<evidence type="ECO:0000259" key="4">
    <source>
        <dbReference type="PROSITE" id="PS51372"/>
    </source>
</evidence>
<dbReference type="PANTHER" id="PTHR30185">
    <property type="entry name" value="CRYPTIC BETA-GLUCOSIDE BGL OPERON ANTITERMINATOR"/>
    <property type="match status" value="1"/>
</dbReference>
<comment type="caution">
    <text evidence="5">The sequence shown here is derived from an EMBL/GenBank/DDBJ whole genome shotgun (WGS) entry which is preliminary data.</text>
</comment>
<feature type="domain" description="PRD" evidence="4">
    <location>
        <begin position="120"/>
        <end position="227"/>
    </location>
</feature>
<dbReference type="SUPFAM" id="SSF63520">
    <property type="entry name" value="PTS-regulatory domain, PRD"/>
    <property type="match status" value="2"/>
</dbReference>
<dbReference type="InterPro" id="IPR011608">
    <property type="entry name" value="PRD"/>
</dbReference>
<evidence type="ECO:0000313" key="6">
    <source>
        <dbReference type="Proteomes" id="UP000196258"/>
    </source>
</evidence>
<dbReference type="Proteomes" id="UP000196258">
    <property type="component" value="Unassembled WGS sequence"/>
</dbReference>
<organism evidence="5 6">
    <name type="scientific">Thomasclavelia spiroformis</name>
    <dbReference type="NCBI Taxonomy" id="29348"/>
    <lineage>
        <taxon>Bacteria</taxon>
        <taxon>Bacillati</taxon>
        <taxon>Bacillota</taxon>
        <taxon>Erysipelotrichia</taxon>
        <taxon>Erysipelotrichales</taxon>
        <taxon>Coprobacillaceae</taxon>
        <taxon>Thomasclavelia</taxon>
    </lineage>
</organism>
<dbReference type="RefSeq" id="WP_087253716.1">
    <property type="nucleotide sequence ID" value="NZ_CAJKXS010000089.1"/>
</dbReference>
<evidence type="ECO:0000256" key="2">
    <source>
        <dbReference type="ARBA" id="ARBA00023015"/>
    </source>
</evidence>
<dbReference type="PANTHER" id="PTHR30185:SF18">
    <property type="entry name" value="TRANSCRIPTIONAL REGULATOR MTLR"/>
    <property type="match status" value="1"/>
</dbReference>
<dbReference type="InterPro" id="IPR036634">
    <property type="entry name" value="PRD_sf"/>
</dbReference>
<proteinExistence type="predicted"/>
<evidence type="ECO:0000256" key="3">
    <source>
        <dbReference type="ARBA" id="ARBA00023163"/>
    </source>
</evidence>
<dbReference type="AlphaFoldDB" id="A0A1Y4QMB6"/>
<dbReference type="InterPro" id="IPR050661">
    <property type="entry name" value="BglG_antiterminators"/>
</dbReference>
<dbReference type="Pfam" id="PF00874">
    <property type="entry name" value="PRD"/>
    <property type="match status" value="2"/>
</dbReference>
<protein>
    <submittedName>
        <fullName evidence="5">PRD domain-containing protein</fullName>
    </submittedName>
</protein>
<evidence type="ECO:0000256" key="1">
    <source>
        <dbReference type="ARBA" id="ARBA00022737"/>
    </source>
</evidence>
<gene>
    <name evidence="5" type="ORF">B5E91_00470</name>
</gene>
<dbReference type="Gene3D" id="1.10.1790.10">
    <property type="entry name" value="PRD domain"/>
    <property type="match status" value="2"/>
</dbReference>
<keyword evidence="3" id="KW-0804">Transcription</keyword>
<name>A0A1Y4QMB6_9FIRM</name>
<accession>A0A1Y4QMB6</accession>
<feature type="domain" description="PRD" evidence="4">
    <location>
        <begin position="9"/>
        <end position="114"/>
    </location>
</feature>
<evidence type="ECO:0000313" key="5">
    <source>
        <dbReference type="EMBL" id="OUQ06434.1"/>
    </source>
</evidence>
<dbReference type="PROSITE" id="PS51372">
    <property type="entry name" value="PRD_2"/>
    <property type="match status" value="2"/>
</dbReference>
<keyword evidence="2" id="KW-0805">Transcription regulation</keyword>
<dbReference type="GO" id="GO:0006355">
    <property type="term" value="P:regulation of DNA-templated transcription"/>
    <property type="evidence" value="ECO:0007669"/>
    <property type="project" value="InterPro"/>
</dbReference>
<reference evidence="6" key="1">
    <citation type="submission" date="2017-04" db="EMBL/GenBank/DDBJ databases">
        <title>Function of individual gut microbiota members based on whole genome sequencing of pure cultures obtained from chicken caecum.</title>
        <authorList>
            <person name="Medvecky M."/>
            <person name="Cejkova D."/>
            <person name="Polansky O."/>
            <person name="Karasova D."/>
            <person name="Kubasova T."/>
            <person name="Cizek A."/>
            <person name="Rychlik I."/>
        </authorList>
    </citation>
    <scope>NUCLEOTIDE SEQUENCE [LARGE SCALE GENOMIC DNA]</scope>
    <source>
        <strain evidence="6">An149</strain>
    </source>
</reference>
<sequence>MTSTSNTNIDFEQIQTIISNIIKNTIDDLKLTLSTNSIKNLAVHLSIAIIRLQSDSYIPLSNGQIASYKQEDSYTCAKELCNRLSKQFNIEFPEDEISLVSMYLTKNQKLDLEINSGYDLLDDSIYKIIDETMTCIYKEYNKDFRKDDKLFVAIGLHLEPALERLSNVQTIKNPLKDEIIRRHQEEFNYSKVLNKIIKQETNLSFDDDELAYITLHFVVANNKMNKLYKTKE</sequence>
<dbReference type="EMBL" id="NFLB01000001">
    <property type="protein sequence ID" value="OUQ06434.1"/>
    <property type="molecule type" value="Genomic_DNA"/>
</dbReference>
<keyword evidence="1" id="KW-0677">Repeat</keyword>